<name>A0A5C1HTY1_9SPHI</name>
<dbReference type="GO" id="GO:0003676">
    <property type="term" value="F:nucleic acid binding"/>
    <property type="evidence" value="ECO:0007669"/>
    <property type="project" value="InterPro"/>
</dbReference>
<dbReference type="Gene3D" id="1.10.30.50">
    <property type="match status" value="1"/>
</dbReference>
<evidence type="ECO:0000259" key="1">
    <source>
        <dbReference type="SMART" id="SM00507"/>
    </source>
</evidence>
<sequence>MIDRSPELCLVAFFLSKFGHNTNGKTNPPEELEVAKWNEAYRLFYENLNAGRTIMEFQNTLNNARDGFDSHIQGSERAGWKDKQGRPSPLTKVSQAIMEKFGNLERTHVWEYVKVFVGKKVANKVFIDLQAIQESERNDEVFSKTEGGRIVVTSFRYERKPSLREDAYKAHGCSCSVCGFNFEKAYGEWGRDFIEVHHIEPLASGGGRSRKIDPKVDLIVLCSNCHRMVHRRRGLTLTIEELRAKLTPEYTKAISLLFN</sequence>
<proteinExistence type="predicted"/>
<dbReference type="EMBL" id="CP043450">
    <property type="protein sequence ID" value="QEM09075.1"/>
    <property type="molecule type" value="Genomic_DNA"/>
</dbReference>
<accession>A0A5C1HTY1</accession>
<dbReference type="SMART" id="SM00507">
    <property type="entry name" value="HNHc"/>
    <property type="match status" value="1"/>
</dbReference>
<evidence type="ECO:0000313" key="2">
    <source>
        <dbReference type="EMBL" id="QEM09075.1"/>
    </source>
</evidence>
<dbReference type="InterPro" id="IPR003615">
    <property type="entry name" value="HNH_nuc"/>
</dbReference>
<dbReference type="InterPro" id="IPR002711">
    <property type="entry name" value="HNH"/>
</dbReference>
<dbReference type="CDD" id="cd00085">
    <property type="entry name" value="HNHc"/>
    <property type="match status" value="1"/>
</dbReference>
<reference evidence="2" key="1">
    <citation type="submission" date="2019-08" db="EMBL/GenBank/DDBJ databases">
        <title>Comparative genome analysis confer to the adaptation heavy metal polluted environment.</title>
        <authorList>
            <person name="Li Y."/>
        </authorList>
    </citation>
    <scope>NUCLEOTIDE SEQUENCE [LARGE SCALE GENOMIC DNA]</scope>
    <source>
        <strain evidence="2">P1</strain>
    </source>
</reference>
<keyword evidence="3" id="KW-1185">Reference proteome</keyword>
<gene>
    <name evidence="2" type="ORF">DEO27_003260</name>
</gene>
<dbReference type="GO" id="GO:0004519">
    <property type="term" value="F:endonuclease activity"/>
    <property type="evidence" value="ECO:0007669"/>
    <property type="project" value="InterPro"/>
</dbReference>
<dbReference type="OrthoDB" id="9779761at2"/>
<evidence type="ECO:0000313" key="3">
    <source>
        <dbReference type="Proteomes" id="UP000251402"/>
    </source>
</evidence>
<feature type="domain" description="HNH nuclease" evidence="1">
    <location>
        <begin position="162"/>
        <end position="227"/>
    </location>
</feature>
<dbReference type="AlphaFoldDB" id="A0A5C1HTY1"/>
<dbReference type="Proteomes" id="UP000251402">
    <property type="component" value="Chromosome"/>
</dbReference>
<dbReference type="KEGG" id="mrub:DEO27_003260"/>
<dbReference type="GO" id="GO:0008270">
    <property type="term" value="F:zinc ion binding"/>
    <property type="evidence" value="ECO:0007669"/>
    <property type="project" value="InterPro"/>
</dbReference>
<dbReference type="Pfam" id="PF01844">
    <property type="entry name" value="HNH"/>
    <property type="match status" value="1"/>
</dbReference>
<protein>
    <recommendedName>
        <fullName evidence="1">HNH nuclease domain-containing protein</fullName>
    </recommendedName>
</protein>
<dbReference type="RefSeq" id="WP_112569687.1">
    <property type="nucleotide sequence ID" value="NZ_CP043450.1"/>
</dbReference>
<organism evidence="2 3">
    <name type="scientific">Mucilaginibacter rubeus</name>
    <dbReference type="NCBI Taxonomy" id="2027860"/>
    <lineage>
        <taxon>Bacteria</taxon>
        <taxon>Pseudomonadati</taxon>
        <taxon>Bacteroidota</taxon>
        <taxon>Sphingobacteriia</taxon>
        <taxon>Sphingobacteriales</taxon>
        <taxon>Sphingobacteriaceae</taxon>
        <taxon>Mucilaginibacter</taxon>
    </lineage>
</organism>